<reference evidence="1 2" key="1">
    <citation type="journal article" date="2016" name="Mol. Biol. Evol.">
        <title>Comparative Genomics of Early-Diverging Mushroom-Forming Fungi Provides Insights into the Origins of Lignocellulose Decay Capabilities.</title>
        <authorList>
            <person name="Nagy L.G."/>
            <person name="Riley R."/>
            <person name="Tritt A."/>
            <person name="Adam C."/>
            <person name="Daum C."/>
            <person name="Floudas D."/>
            <person name="Sun H."/>
            <person name="Yadav J.S."/>
            <person name="Pangilinan J."/>
            <person name="Larsson K.H."/>
            <person name="Matsuura K."/>
            <person name="Barry K."/>
            <person name="Labutti K."/>
            <person name="Kuo R."/>
            <person name="Ohm R.A."/>
            <person name="Bhattacharya S.S."/>
            <person name="Shirouzu T."/>
            <person name="Yoshinaga Y."/>
            <person name="Martin F.M."/>
            <person name="Grigoriev I.V."/>
            <person name="Hibbett D.S."/>
        </authorList>
    </citation>
    <scope>NUCLEOTIDE SEQUENCE [LARGE SCALE GENOMIC DNA]</scope>
    <source>
        <strain evidence="1 2">L-15889</strain>
    </source>
</reference>
<evidence type="ECO:0000313" key="2">
    <source>
        <dbReference type="Proteomes" id="UP000076727"/>
    </source>
</evidence>
<keyword evidence="2" id="KW-1185">Reference proteome</keyword>
<organism evidence="1 2">
    <name type="scientific">Daedalea quercina L-15889</name>
    <dbReference type="NCBI Taxonomy" id="1314783"/>
    <lineage>
        <taxon>Eukaryota</taxon>
        <taxon>Fungi</taxon>
        <taxon>Dikarya</taxon>
        <taxon>Basidiomycota</taxon>
        <taxon>Agaricomycotina</taxon>
        <taxon>Agaricomycetes</taxon>
        <taxon>Polyporales</taxon>
        <taxon>Fomitopsis</taxon>
    </lineage>
</organism>
<dbReference type="Proteomes" id="UP000076727">
    <property type="component" value="Unassembled WGS sequence"/>
</dbReference>
<proteinExistence type="predicted"/>
<sequence>MRPDILLCRPFPSPSRTCPRKRRRLILSSHDSGAVNAELCAIEHHNIKARRMHTRLRRGYPPFCPPKSHLSASVLLVSATQADQSRSRVLVRQATEMQSQAHYTSALPTEYCFGTILLSHDRGFSEVIFTHLVRSMSMDSSPNRRQIPDSL</sequence>
<gene>
    <name evidence="1" type="ORF">DAEQUDRAFT_515184</name>
</gene>
<dbReference type="AlphaFoldDB" id="A0A165MIJ3"/>
<accession>A0A165MIJ3</accession>
<evidence type="ECO:0000313" key="1">
    <source>
        <dbReference type="EMBL" id="KZT65727.1"/>
    </source>
</evidence>
<dbReference type="EMBL" id="KV429101">
    <property type="protein sequence ID" value="KZT65727.1"/>
    <property type="molecule type" value="Genomic_DNA"/>
</dbReference>
<protein>
    <submittedName>
        <fullName evidence="1">Uncharacterized protein</fullName>
    </submittedName>
</protein>
<name>A0A165MIJ3_9APHY</name>